<protein>
    <submittedName>
        <fullName evidence="1">Uncharacterized protein</fullName>
    </submittedName>
</protein>
<feature type="non-terminal residue" evidence="1">
    <location>
        <position position="1"/>
    </location>
</feature>
<sequence length="114" mass="12891">LALHVLKMLQTLLSTLQLWKHGTQTLITRVSSVGDALLPYFTSMCKGCCYLHIYKEVNSDTGFARAQDVADIVVYTTVMEAWHSNINNSCKFCRGCAVAIFYIYVQRMLLPSHL</sequence>
<accession>A0A1B6DXS2</accession>
<organism evidence="1">
    <name type="scientific">Clastoptera arizonana</name>
    <name type="common">Arizona spittle bug</name>
    <dbReference type="NCBI Taxonomy" id="38151"/>
    <lineage>
        <taxon>Eukaryota</taxon>
        <taxon>Metazoa</taxon>
        <taxon>Ecdysozoa</taxon>
        <taxon>Arthropoda</taxon>
        <taxon>Hexapoda</taxon>
        <taxon>Insecta</taxon>
        <taxon>Pterygota</taxon>
        <taxon>Neoptera</taxon>
        <taxon>Paraneoptera</taxon>
        <taxon>Hemiptera</taxon>
        <taxon>Auchenorrhyncha</taxon>
        <taxon>Cercopoidea</taxon>
        <taxon>Clastopteridae</taxon>
        <taxon>Clastoptera</taxon>
    </lineage>
</organism>
<evidence type="ECO:0000313" key="1">
    <source>
        <dbReference type="EMBL" id="JAS30470.1"/>
    </source>
</evidence>
<name>A0A1B6DXS2_9HEMI</name>
<proteinExistence type="predicted"/>
<reference evidence="1" key="1">
    <citation type="submission" date="2015-12" db="EMBL/GenBank/DDBJ databases">
        <title>De novo transcriptome assembly of four potential Pierce s Disease insect vectors from Arizona vineyards.</title>
        <authorList>
            <person name="Tassone E.E."/>
        </authorList>
    </citation>
    <scope>NUCLEOTIDE SEQUENCE</scope>
</reference>
<dbReference type="AlphaFoldDB" id="A0A1B6DXS2"/>
<gene>
    <name evidence="1" type="ORF">g.44391</name>
</gene>
<dbReference type="EMBL" id="GEDC01006828">
    <property type="protein sequence ID" value="JAS30470.1"/>
    <property type="molecule type" value="Transcribed_RNA"/>
</dbReference>